<keyword evidence="10" id="KW-1185">Reference proteome</keyword>
<keyword evidence="2" id="KW-0813">Transport</keyword>
<keyword evidence="6 7" id="KW-0472">Membrane</keyword>
<dbReference type="Pfam" id="PF01490">
    <property type="entry name" value="Aa_trans"/>
    <property type="match status" value="2"/>
</dbReference>
<accession>W1PTA6</accession>
<reference evidence="10" key="1">
    <citation type="journal article" date="2013" name="Science">
        <title>The Amborella genome and the evolution of flowering plants.</title>
        <authorList>
            <consortium name="Amborella Genome Project"/>
        </authorList>
    </citation>
    <scope>NUCLEOTIDE SEQUENCE [LARGE SCALE GENOMIC DNA]</scope>
</reference>
<proteinExistence type="predicted"/>
<sequence>MFVIGFLALYANWLLAGFQVIDGQRFIRYRDMMGYLFGLFGTRMYQITWALQFLTFLLGNMGFILLAGRSLKAIHAEFSLSTLRLQIYIIITGAIYFLSAFMIPNMSAMRHWFGVSSILTLSIWKSSVSKRYDVQGSSIEKAFNAFNAFSAILSTNTSGMLPEIQSTLRKPVVKNMRKALYAIHFSGPKWAVVIGNTTVFLQTIISQHMFCTPVHEALDTRFLHLGRSMHSRDNIKILFLLRAGLFTLNTFVAALIPFLGDFVNFMGSLSLFPLTDGSLTLSRAKGTYSRNNTFEIQVAHCHNHHASTMKATCLSCTLDGPPDSSPHGLITHINCSCTQAHGGRYAHLPHSLNPEWTKSVTYRVTTLPCGLTSHLHLHDDGYKAHHPHAPPTHALRPIAVTLAHAPVLLTTTPHAACTAYTARLLHMVHLIMSHQVKLPSNPQPTCLLPRLQPRVFSHHLPVLAPCTSAAHHDPSR</sequence>
<evidence type="ECO:0000256" key="3">
    <source>
        <dbReference type="ARBA" id="ARBA00022692"/>
    </source>
</evidence>
<name>W1PTA6_AMBTC</name>
<feature type="transmembrane region" description="Helical" evidence="7">
    <location>
        <begin position="47"/>
        <end position="66"/>
    </location>
</feature>
<comment type="subcellular location">
    <subcellularLocation>
        <location evidence="1">Membrane</location>
    </subcellularLocation>
</comment>
<feature type="domain" description="Amino acid transporter transmembrane" evidence="8">
    <location>
        <begin position="1"/>
        <end position="182"/>
    </location>
</feature>
<dbReference type="GO" id="GO:0016020">
    <property type="term" value="C:membrane"/>
    <property type="evidence" value="ECO:0000318"/>
    <property type="project" value="GO_Central"/>
</dbReference>
<dbReference type="InterPro" id="IPR013057">
    <property type="entry name" value="AA_transpt_TM"/>
</dbReference>
<evidence type="ECO:0000256" key="2">
    <source>
        <dbReference type="ARBA" id="ARBA00022448"/>
    </source>
</evidence>
<dbReference type="Proteomes" id="UP000017836">
    <property type="component" value="Unassembled WGS sequence"/>
</dbReference>
<organism evidence="9 10">
    <name type="scientific">Amborella trichopoda</name>
    <dbReference type="NCBI Taxonomy" id="13333"/>
    <lineage>
        <taxon>Eukaryota</taxon>
        <taxon>Viridiplantae</taxon>
        <taxon>Streptophyta</taxon>
        <taxon>Embryophyta</taxon>
        <taxon>Tracheophyta</taxon>
        <taxon>Spermatophyta</taxon>
        <taxon>Magnoliopsida</taxon>
        <taxon>Amborellales</taxon>
        <taxon>Amborellaceae</taxon>
        <taxon>Amborella</taxon>
    </lineage>
</organism>
<dbReference type="HOGENOM" id="CLU_574091_0_0_1"/>
<evidence type="ECO:0000256" key="6">
    <source>
        <dbReference type="ARBA" id="ARBA00023136"/>
    </source>
</evidence>
<feature type="transmembrane region" description="Helical" evidence="7">
    <location>
        <begin position="87"/>
        <end position="103"/>
    </location>
</feature>
<keyword evidence="4" id="KW-0029">Amino-acid transport</keyword>
<dbReference type="AlphaFoldDB" id="W1PTA6"/>
<dbReference type="GO" id="GO:0015171">
    <property type="term" value="F:amino acid transmembrane transporter activity"/>
    <property type="evidence" value="ECO:0000318"/>
    <property type="project" value="GO_Central"/>
</dbReference>
<evidence type="ECO:0000256" key="1">
    <source>
        <dbReference type="ARBA" id="ARBA00004370"/>
    </source>
</evidence>
<dbReference type="GO" id="GO:0003333">
    <property type="term" value="P:amino acid transmembrane transport"/>
    <property type="evidence" value="ECO:0000318"/>
    <property type="project" value="GO_Central"/>
</dbReference>
<dbReference type="PANTHER" id="PTHR48017">
    <property type="entry name" value="OS05G0424000 PROTEIN-RELATED"/>
    <property type="match status" value="1"/>
</dbReference>
<evidence type="ECO:0000313" key="10">
    <source>
        <dbReference type="Proteomes" id="UP000017836"/>
    </source>
</evidence>
<dbReference type="eggNOG" id="KOG1303">
    <property type="taxonomic scope" value="Eukaryota"/>
</dbReference>
<gene>
    <name evidence="9" type="ORF">AMTR_s00166p00039930</name>
</gene>
<feature type="transmembrane region" description="Helical" evidence="7">
    <location>
        <begin position="237"/>
        <end position="256"/>
    </location>
</feature>
<keyword evidence="5 7" id="KW-1133">Transmembrane helix</keyword>
<dbReference type="Gramene" id="ERN10520">
    <property type="protein sequence ID" value="ERN10520"/>
    <property type="gene ID" value="AMTR_s00166p00039930"/>
</dbReference>
<evidence type="ECO:0000256" key="4">
    <source>
        <dbReference type="ARBA" id="ARBA00022970"/>
    </source>
</evidence>
<evidence type="ECO:0000256" key="7">
    <source>
        <dbReference type="SAM" id="Phobius"/>
    </source>
</evidence>
<evidence type="ECO:0000259" key="8">
    <source>
        <dbReference type="Pfam" id="PF01490"/>
    </source>
</evidence>
<keyword evidence="3 7" id="KW-0812">Transmembrane</keyword>
<feature type="domain" description="Amino acid transporter transmembrane" evidence="8">
    <location>
        <begin position="187"/>
        <end position="275"/>
    </location>
</feature>
<protein>
    <recommendedName>
        <fullName evidence="8">Amino acid transporter transmembrane domain-containing protein</fullName>
    </recommendedName>
</protein>
<evidence type="ECO:0000313" key="9">
    <source>
        <dbReference type="EMBL" id="ERN10520.1"/>
    </source>
</evidence>
<dbReference type="EMBL" id="KI392824">
    <property type="protein sequence ID" value="ERN10520.1"/>
    <property type="molecule type" value="Genomic_DNA"/>
</dbReference>
<evidence type="ECO:0000256" key="5">
    <source>
        <dbReference type="ARBA" id="ARBA00022989"/>
    </source>
</evidence>